<evidence type="ECO:0000256" key="4">
    <source>
        <dbReference type="ARBA" id="ARBA00023136"/>
    </source>
</evidence>
<dbReference type="PROSITE" id="PS00707">
    <property type="entry name" value="GLYCOSYL_HYDROL_F31_2"/>
    <property type="match status" value="1"/>
</dbReference>
<comment type="caution">
    <text evidence="8">Lacks conserved residue(s) required for the propagation of feature annotation.</text>
</comment>
<dbReference type="InterPro" id="IPR044913">
    <property type="entry name" value="P_trefoil_dom_sf"/>
</dbReference>
<keyword evidence="3 9" id="KW-0378">Hydrolase</keyword>
<dbReference type="Pfam" id="PF00088">
    <property type="entry name" value="Trefoil"/>
    <property type="match status" value="1"/>
</dbReference>
<dbReference type="GO" id="GO:0012505">
    <property type="term" value="C:endomembrane system"/>
    <property type="evidence" value="ECO:0007669"/>
    <property type="project" value="UniProtKB-SubCell"/>
</dbReference>
<dbReference type="InterPro" id="IPR025887">
    <property type="entry name" value="Glyco_hydro_31_N_dom"/>
</dbReference>
<dbReference type="Gene3D" id="2.60.40.1180">
    <property type="entry name" value="Golgi alpha-mannosidase II"/>
    <property type="match status" value="2"/>
</dbReference>
<dbReference type="InterPro" id="IPR017957">
    <property type="entry name" value="P_trefoil_CS"/>
</dbReference>
<keyword evidence="7 9" id="KW-0326">Glycosidase</keyword>
<dbReference type="FunFam" id="2.60.40.1180:FF:000001">
    <property type="entry name" value="Maltase-glucoamylase, intestinal"/>
    <property type="match status" value="1"/>
</dbReference>
<dbReference type="CDD" id="cd06602">
    <property type="entry name" value="GH31_MGAM_SI_GAA"/>
    <property type="match status" value="1"/>
</dbReference>
<dbReference type="InterPro" id="IPR011013">
    <property type="entry name" value="Gal_mutarotase_sf_dom"/>
</dbReference>
<evidence type="ECO:0000256" key="9">
    <source>
        <dbReference type="RuleBase" id="RU361185"/>
    </source>
</evidence>
<dbReference type="InterPro" id="IPR000322">
    <property type="entry name" value="Glyco_hydro_31_TIM"/>
</dbReference>
<feature type="domain" description="P-type" evidence="11">
    <location>
        <begin position="25"/>
        <end position="78"/>
    </location>
</feature>
<dbReference type="Pfam" id="PF13802">
    <property type="entry name" value="Gal_mutarotas_2"/>
    <property type="match status" value="1"/>
</dbReference>
<dbReference type="InterPro" id="IPR013780">
    <property type="entry name" value="Glyco_hydro_b"/>
</dbReference>
<dbReference type="OrthoDB" id="5839090at2759"/>
<dbReference type="RefSeq" id="XP_066922556.1">
    <property type="nucleotide sequence ID" value="XM_067066455.1"/>
</dbReference>
<accession>A0A7M5V5T0</accession>
<evidence type="ECO:0000259" key="11">
    <source>
        <dbReference type="PROSITE" id="PS51448"/>
    </source>
</evidence>
<dbReference type="SUPFAM" id="SSF51445">
    <property type="entry name" value="(Trans)glycosidases"/>
    <property type="match status" value="1"/>
</dbReference>
<dbReference type="PROSITE" id="PS00129">
    <property type="entry name" value="GLYCOSYL_HYDROL_F31_1"/>
    <property type="match status" value="1"/>
</dbReference>
<dbReference type="InterPro" id="IPR000519">
    <property type="entry name" value="P_trefoil_dom"/>
</dbReference>
<comment type="similarity">
    <text evidence="2 9">Belongs to the glycosyl hydrolase 31 family.</text>
</comment>
<proteinExistence type="inferred from homology"/>
<evidence type="ECO:0000256" key="5">
    <source>
        <dbReference type="ARBA" id="ARBA00023157"/>
    </source>
</evidence>
<dbReference type="CDD" id="cd14752">
    <property type="entry name" value="GH31_N"/>
    <property type="match status" value="1"/>
</dbReference>
<keyword evidence="5" id="KW-1015">Disulfide bond</keyword>
<keyword evidence="10" id="KW-0732">Signal</keyword>
<dbReference type="GO" id="GO:0030246">
    <property type="term" value="F:carbohydrate binding"/>
    <property type="evidence" value="ECO:0007669"/>
    <property type="project" value="InterPro"/>
</dbReference>
<dbReference type="InterPro" id="IPR030459">
    <property type="entry name" value="Glyco_hydro_31_CS"/>
</dbReference>
<keyword evidence="4" id="KW-0472">Membrane</keyword>
<evidence type="ECO:0000256" key="7">
    <source>
        <dbReference type="ARBA" id="ARBA00023295"/>
    </source>
</evidence>
<organism evidence="12 13">
    <name type="scientific">Clytia hemisphaerica</name>
    <dbReference type="NCBI Taxonomy" id="252671"/>
    <lineage>
        <taxon>Eukaryota</taxon>
        <taxon>Metazoa</taxon>
        <taxon>Cnidaria</taxon>
        <taxon>Hydrozoa</taxon>
        <taxon>Hydroidolina</taxon>
        <taxon>Leptothecata</taxon>
        <taxon>Obeliida</taxon>
        <taxon>Clytiidae</taxon>
        <taxon>Clytia</taxon>
    </lineage>
</organism>
<evidence type="ECO:0000256" key="1">
    <source>
        <dbReference type="ARBA" id="ARBA00004308"/>
    </source>
</evidence>
<evidence type="ECO:0000313" key="12">
    <source>
        <dbReference type="EnsemblMetazoa" id="CLYHEMP011901.1"/>
    </source>
</evidence>
<reference evidence="12" key="1">
    <citation type="submission" date="2021-01" db="UniProtKB">
        <authorList>
            <consortium name="EnsemblMetazoa"/>
        </authorList>
    </citation>
    <scope>IDENTIFICATION</scope>
</reference>
<evidence type="ECO:0000256" key="2">
    <source>
        <dbReference type="ARBA" id="ARBA00007806"/>
    </source>
</evidence>
<dbReference type="Gene3D" id="2.60.40.1760">
    <property type="entry name" value="glycosyl hydrolase (family 31)"/>
    <property type="match status" value="1"/>
</dbReference>
<evidence type="ECO:0000256" key="6">
    <source>
        <dbReference type="ARBA" id="ARBA00023180"/>
    </source>
</evidence>
<evidence type="ECO:0000256" key="8">
    <source>
        <dbReference type="PROSITE-ProRule" id="PRU00779"/>
    </source>
</evidence>
<dbReference type="EnsemblMetazoa" id="CLYHEMT011901.1">
    <property type="protein sequence ID" value="CLYHEMP011901.1"/>
    <property type="gene ID" value="CLYHEMG011901"/>
</dbReference>
<dbReference type="CDD" id="cd00111">
    <property type="entry name" value="Trefoil"/>
    <property type="match status" value="1"/>
</dbReference>
<evidence type="ECO:0000256" key="10">
    <source>
        <dbReference type="SAM" id="SignalP"/>
    </source>
</evidence>
<dbReference type="PROSITE" id="PS00025">
    <property type="entry name" value="P_TREFOIL_1"/>
    <property type="match status" value="1"/>
</dbReference>
<dbReference type="PANTHER" id="PTHR22762:SF131">
    <property type="entry name" value="GLYCOSIDE HYDROLASE FAMILY 31 N-TERMINAL DOMAIN-CONTAINING PROTEIN"/>
    <property type="match status" value="1"/>
</dbReference>
<dbReference type="Gene3D" id="3.20.20.80">
    <property type="entry name" value="Glycosidases"/>
    <property type="match status" value="1"/>
</dbReference>
<dbReference type="SUPFAM" id="SSF51011">
    <property type="entry name" value="Glycosyl hydrolase domain"/>
    <property type="match status" value="1"/>
</dbReference>
<dbReference type="InterPro" id="IPR030458">
    <property type="entry name" value="Glyco_hydro_31_AS"/>
</dbReference>
<comment type="subcellular location">
    <subcellularLocation>
        <location evidence="1">Endomembrane system</location>
    </subcellularLocation>
</comment>
<dbReference type="PANTHER" id="PTHR22762">
    <property type="entry name" value="ALPHA-GLUCOSIDASE"/>
    <property type="match status" value="1"/>
</dbReference>
<dbReference type="SMART" id="SM00018">
    <property type="entry name" value="PD"/>
    <property type="match status" value="1"/>
</dbReference>
<dbReference type="GO" id="GO:0004558">
    <property type="term" value="F:alpha-1,4-glucosidase activity"/>
    <property type="evidence" value="ECO:0007669"/>
    <property type="project" value="TreeGrafter"/>
</dbReference>
<dbReference type="GO" id="GO:0005975">
    <property type="term" value="P:carbohydrate metabolic process"/>
    <property type="evidence" value="ECO:0007669"/>
    <property type="project" value="InterPro"/>
</dbReference>
<dbReference type="Pfam" id="PF21365">
    <property type="entry name" value="Glyco_hydro_31_3rd"/>
    <property type="match status" value="1"/>
</dbReference>
<evidence type="ECO:0000256" key="3">
    <source>
        <dbReference type="ARBA" id="ARBA00022801"/>
    </source>
</evidence>
<dbReference type="Proteomes" id="UP000594262">
    <property type="component" value="Unplaced"/>
</dbReference>
<dbReference type="GeneID" id="136809893"/>
<protein>
    <recommendedName>
        <fullName evidence="11">P-type domain-containing protein</fullName>
    </recommendedName>
</protein>
<dbReference type="FunFam" id="3.20.20.80:FF:000016">
    <property type="entry name" value="Maltase-glucoamylase, intestinal"/>
    <property type="match status" value="1"/>
</dbReference>
<keyword evidence="13" id="KW-1185">Reference proteome</keyword>
<sequence>MRLAIIATILAATILVPACIAVPLDTCDVDDVHRFDCFPDEGASESKCQERGCCWVPASQNKDQYGVPLNVPYCFYGRGSFSYNKCGGADTDTGFYVDLCMKGKGSPYGDSIAKIRAEFSMETQTRLRVKIYDPANQRYEVPIPVPKVTTKASSTDYDVTVVESPFGFKVTRKSTGTVIFNTAIPTQGFIFADQYLQIASVLPSSNIYGLGEHVLGLKLNTSWSRLSLFSRDIATPEGGVNLYGVHPFYVGVEKDGNAHGVFFKNSNAMDIILQPTPAITYRTIGGILEFYFLMGPTPDSVIQQYTDVVGKPVMPPYWSLGFHLCRYGYNTMDNLLKVHQRMVDNQIPQDTQWNDIDYMNSHLDFTIDPTNFADLPSFAQKLRSSGMHYILMADPAISSSQSPGSYKPYDDGISMDIFVKDINGKPLQGVVWPGHTVFPDFFNPNASVYWYNQIKNFYDNTIKFDGLWIDMNEPSNFVRGSLDGCPMDNKLETPPFVPGIIGGVLSDKTICMTAKQYTGNHYDVHSLYGHSESIATMDAMKKVLGKRSVVITRSSYPGTGHHAGHWLGDNHSQFEDLYRSISGILNFNMFGVPFVGADICGFLGDTNEELCQRWMQLGAFYPFMRNHNNINQKDQDPGAFGDGLIKTSKAALATRYTLLPYLYTLHFESFMTGSTVARPLFFQFPKDANTYGVDAQFMWGDGLMISPVVSQGAGNVNAYVPAGRWYEYYAGTPVDSKGSSVNLPADWEKINLHLRGGKVIPTQQPALTTTASRKLPFGLIIALDENGAAEGTMYLDDGDQLLDNGVDGTTYMNFQVSGGKFTQKFTRKGYTPDNHTLKDFTVLGVSSKPSTVTINGQQLSSFNYDQPNQVLKFSQEVSIMDENTISWA</sequence>
<dbReference type="InterPro" id="IPR048395">
    <property type="entry name" value="Glyco_hydro_31_C"/>
</dbReference>
<feature type="signal peptide" evidence="10">
    <location>
        <begin position="1"/>
        <end position="21"/>
    </location>
</feature>
<dbReference type="SUPFAM" id="SSF74650">
    <property type="entry name" value="Galactose mutarotase-like"/>
    <property type="match status" value="1"/>
</dbReference>
<evidence type="ECO:0000313" key="13">
    <source>
        <dbReference type="Proteomes" id="UP000594262"/>
    </source>
</evidence>
<name>A0A7M5V5T0_9CNID</name>
<feature type="chain" id="PRO_5029771880" description="P-type domain-containing protein" evidence="10">
    <location>
        <begin position="22"/>
        <end position="888"/>
    </location>
</feature>
<dbReference type="AlphaFoldDB" id="A0A7M5V5T0"/>
<dbReference type="Gene3D" id="4.10.110.10">
    <property type="entry name" value="Spasmolytic Protein, domain 1"/>
    <property type="match status" value="1"/>
</dbReference>
<keyword evidence="6" id="KW-0325">Glycoprotein</keyword>
<dbReference type="Pfam" id="PF01055">
    <property type="entry name" value="Glyco_hydro_31_2nd"/>
    <property type="match status" value="1"/>
</dbReference>
<dbReference type="InterPro" id="IPR017853">
    <property type="entry name" value="GH"/>
</dbReference>
<dbReference type="PROSITE" id="PS51448">
    <property type="entry name" value="P_TREFOIL_2"/>
    <property type="match status" value="1"/>
</dbReference>